<organism evidence="2 3">
    <name type="scientific">Murinocardiopsis flavida</name>
    <dbReference type="NCBI Taxonomy" id="645275"/>
    <lineage>
        <taxon>Bacteria</taxon>
        <taxon>Bacillati</taxon>
        <taxon>Actinomycetota</taxon>
        <taxon>Actinomycetes</taxon>
        <taxon>Streptosporangiales</taxon>
        <taxon>Nocardiopsidaceae</taxon>
        <taxon>Murinocardiopsis</taxon>
    </lineage>
</organism>
<keyword evidence="2" id="KW-0238">DNA-binding</keyword>
<sequence length="178" mass="19156">MSAVLSDGELTLLGLLAEEPRHGYALERVIQERGVRAWTSLGFSSIYYLLDRLKGRGLIEAESAKATRRSRTVYRATGAGTAAMAEGSLAALESVGPVHDRVLIGLANSPGLPPGQVRERLLARTAALRERRAELAAHRSAGPLPPVAAALYDHADAMLRADLDWTGRLLDTYLKDAT</sequence>
<reference evidence="2 3" key="1">
    <citation type="submission" date="2018-03" db="EMBL/GenBank/DDBJ databases">
        <title>Genomic Encyclopedia of Archaeal and Bacterial Type Strains, Phase II (KMG-II): from individual species to whole genera.</title>
        <authorList>
            <person name="Goeker M."/>
        </authorList>
    </citation>
    <scope>NUCLEOTIDE SEQUENCE [LARGE SCALE GENOMIC DNA]</scope>
    <source>
        <strain evidence="2 3">DSM 45312</strain>
    </source>
</reference>
<dbReference type="PANTHER" id="PTHR43252:SF2">
    <property type="entry name" value="TRANSCRIPTION REGULATOR, PADR-LIKE FAMILY"/>
    <property type="match status" value="1"/>
</dbReference>
<dbReference type="EMBL" id="PYGA01000036">
    <property type="protein sequence ID" value="PSK86222.1"/>
    <property type="molecule type" value="Genomic_DNA"/>
</dbReference>
<comment type="caution">
    <text evidence="2">The sequence shown here is derived from an EMBL/GenBank/DDBJ whole genome shotgun (WGS) entry which is preliminary data.</text>
</comment>
<evidence type="ECO:0000259" key="1">
    <source>
        <dbReference type="Pfam" id="PF03551"/>
    </source>
</evidence>
<dbReference type="AlphaFoldDB" id="A0A2P8CMM9"/>
<dbReference type="InterPro" id="IPR036388">
    <property type="entry name" value="WH-like_DNA-bd_sf"/>
</dbReference>
<evidence type="ECO:0000313" key="3">
    <source>
        <dbReference type="Proteomes" id="UP000240542"/>
    </source>
</evidence>
<dbReference type="GO" id="GO:0003677">
    <property type="term" value="F:DNA binding"/>
    <property type="evidence" value="ECO:0007669"/>
    <property type="project" value="UniProtKB-KW"/>
</dbReference>
<dbReference type="Proteomes" id="UP000240542">
    <property type="component" value="Unassembled WGS sequence"/>
</dbReference>
<dbReference type="InterPro" id="IPR036390">
    <property type="entry name" value="WH_DNA-bd_sf"/>
</dbReference>
<proteinExistence type="predicted"/>
<dbReference type="Gene3D" id="1.10.10.10">
    <property type="entry name" value="Winged helix-like DNA-binding domain superfamily/Winged helix DNA-binding domain"/>
    <property type="match status" value="1"/>
</dbReference>
<dbReference type="SUPFAM" id="SSF46785">
    <property type="entry name" value="Winged helix' DNA-binding domain"/>
    <property type="match status" value="1"/>
</dbReference>
<dbReference type="InterPro" id="IPR005149">
    <property type="entry name" value="Tscrpt_reg_PadR_N"/>
</dbReference>
<gene>
    <name evidence="2" type="ORF">CLV63_13623</name>
</gene>
<evidence type="ECO:0000313" key="2">
    <source>
        <dbReference type="EMBL" id="PSK86222.1"/>
    </source>
</evidence>
<dbReference type="PANTHER" id="PTHR43252">
    <property type="entry name" value="TRANSCRIPTIONAL REGULATOR YQJI"/>
    <property type="match status" value="1"/>
</dbReference>
<accession>A0A2P8CMM9</accession>
<dbReference type="RefSeq" id="WP_106586810.1">
    <property type="nucleotide sequence ID" value="NZ_PYGA01000036.1"/>
</dbReference>
<name>A0A2P8CMM9_9ACTN</name>
<dbReference type="Pfam" id="PF03551">
    <property type="entry name" value="PadR"/>
    <property type="match status" value="1"/>
</dbReference>
<dbReference type="OrthoDB" id="1683430at2"/>
<protein>
    <submittedName>
        <fullName evidence="2">DNA-binding PadR family transcriptional regulator</fullName>
    </submittedName>
</protein>
<keyword evidence="3" id="KW-1185">Reference proteome</keyword>
<feature type="domain" description="Transcription regulator PadR N-terminal" evidence="1">
    <location>
        <begin position="12"/>
        <end position="86"/>
    </location>
</feature>